<evidence type="ECO:0000259" key="1">
    <source>
        <dbReference type="Pfam" id="PF14560"/>
    </source>
</evidence>
<feature type="domain" description="Ubiquitin-like" evidence="1">
    <location>
        <begin position="191"/>
        <end position="268"/>
    </location>
</feature>
<dbReference type="SUPFAM" id="SSF52058">
    <property type="entry name" value="L domain-like"/>
    <property type="match status" value="1"/>
</dbReference>
<gene>
    <name evidence="2" type="primary">tbce</name>
    <name evidence="2" type="ORF">CDAR_319301</name>
</gene>
<dbReference type="Pfam" id="PF14560">
    <property type="entry name" value="Ubiquitin_2"/>
    <property type="match status" value="1"/>
</dbReference>
<dbReference type="Gene3D" id="3.80.10.10">
    <property type="entry name" value="Ribonuclease Inhibitor"/>
    <property type="match status" value="1"/>
</dbReference>
<protein>
    <submittedName>
        <fullName evidence="2">Tubulin-specific chaperone E</fullName>
    </submittedName>
</protein>
<proteinExistence type="predicted"/>
<dbReference type="InterPro" id="IPR044079">
    <property type="entry name" value="Ubl_TBCE"/>
</dbReference>
<dbReference type="InterPro" id="IPR029071">
    <property type="entry name" value="Ubiquitin-like_domsf"/>
</dbReference>
<evidence type="ECO:0000313" key="2">
    <source>
        <dbReference type="EMBL" id="GIY50266.1"/>
    </source>
</evidence>
<comment type="caution">
    <text evidence="2">The sequence shown here is derived from an EMBL/GenBank/DDBJ whole genome shotgun (WGS) entry which is preliminary data.</text>
</comment>
<dbReference type="PROSITE" id="PS51450">
    <property type="entry name" value="LRR"/>
    <property type="match status" value="1"/>
</dbReference>
<dbReference type="EMBL" id="BPLQ01010363">
    <property type="protein sequence ID" value="GIY50266.1"/>
    <property type="molecule type" value="Genomic_DNA"/>
</dbReference>
<organism evidence="2 3">
    <name type="scientific">Caerostris darwini</name>
    <dbReference type="NCBI Taxonomy" id="1538125"/>
    <lineage>
        <taxon>Eukaryota</taxon>
        <taxon>Metazoa</taxon>
        <taxon>Ecdysozoa</taxon>
        <taxon>Arthropoda</taxon>
        <taxon>Chelicerata</taxon>
        <taxon>Arachnida</taxon>
        <taxon>Araneae</taxon>
        <taxon>Araneomorphae</taxon>
        <taxon>Entelegynae</taxon>
        <taxon>Araneoidea</taxon>
        <taxon>Araneidae</taxon>
        <taxon>Caerostris</taxon>
    </lineage>
</organism>
<accession>A0AAV4TYH3</accession>
<sequence length="270" mass="31414">MRKPFYNVETNLRSKHTSNYWHKPERKNCIWTTQPLEFIEFPDSSPTEKTNLFKNLKFLCIKNNKLKKWESIAELNKLRNLKSLLINNNPVILSVNAETARQLIIAKIQGLESLNRTQIERSERRGAECDYLKRYRSEWVESYGPSAQSKPSETFLICHPTYLALLKEYGAADENEVKEQSALIKDSLICVKIFSPLMPDKPILTKKLPAEMTVGKLKALVQRIFKISAHDVTLTRIFKEDDSQKTEMDNNLRQLSFYSLSDQDKIAVEW</sequence>
<keyword evidence="3" id="KW-1185">Reference proteome</keyword>
<reference evidence="2 3" key="1">
    <citation type="submission" date="2021-06" db="EMBL/GenBank/DDBJ databases">
        <title>Caerostris darwini draft genome.</title>
        <authorList>
            <person name="Kono N."/>
            <person name="Arakawa K."/>
        </authorList>
    </citation>
    <scope>NUCLEOTIDE SEQUENCE [LARGE SCALE GENOMIC DNA]</scope>
</reference>
<dbReference type="SUPFAM" id="SSF54236">
    <property type="entry name" value="Ubiquitin-like"/>
    <property type="match status" value="1"/>
</dbReference>
<name>A0AAV4TYH3_9ARAC</name>
<dbReference type="AlphaFoldDB" id="A0AAV4TYH3"/>
<dbReference type="InterPro" id="IPR000626">
    <property type="entry name" value="Ubiquitin-like_dom"/>
</dbReference>
<dbReference type="CDD" id="cd17044">
    <property type="entry name" value="Ubl_TBCE"/>
    <property type="match status" value="1"/>
</dbReference>
<dbReference type="InterPro" id="IPR001611">
    <property type="entry name" value="Leu-rich_rpt"/>
</dbReference>
<dbReference type="InterPro" id="IPR032675">
    <property type="entry name" value="LRR_dom_sf"/>
</dbReference>
<evidence type="ECO:0000313" key="3">
    <source>
        <dbReference type="Proteomes" id="UP001054837"/>
    </source>
</evidence>
<dbReference type="Proteomes" id="UP001054837">
    <property type="component" value="Unassembled WGS sequence"/>
</dbReference>
<dbReference type="Gene3D" id="3.10.20.90">
    <property type="entry name" value="Phosphatidylinositol 3-kinase Catalytic Subunit, Chain A, domain 1"/>
    <property type="match status" value="1"/>
</dbReference>